<dbReference type="PANTHER" id="PTHR13622:SF8">
    <property type="entry name" value="THIAMIN PYROPHOSPHOKINASE 1"/>
    <property type="match status" value="1"/>
</dbReference>
<dbReference type="Pfam" id="PF15916">
    <property type="entry name" value="DUF4743"/>
    <property type="match status" value="1"/>
</dbReference>
<reference evidence="2" key="1">
    <citation type="submission" date="2020-05" db="EMBL/GenBank/DDBJ databases">
        <title>Phylogenomic resolution of chytrid fungi.</title>
        <authorList>
            <person name="Stajich J.E."/>
            <person name="Amses K."/>
            <person name="Simmons R."/>
            <person name="Seto K."/>
            <person name="Myers J."/>
            <person name="Bonds A."/>
            <person name="Quandt C.A."/>
            <person name="Barry K."/>
            <person name="Liu P."/>
            <person name="Grigoriev I."/>
            <person name="Longcore J.E."/>
            <person name="James T.Y."/>
        </authorList>
    </citation>
    <scope>NUCLEOTIDE SEQUENCE</scope>
    <source>
        <strain evidence="2">JEL0513</strain>
    </source>
</reference>
<feature type="domain" description="Nudix hydrolase" evidence="1">
    <location>
        <begin position="176"/>
        <end position="332"/>
    </location>
</feature>
<evidence type="ECO:0000259" key="1">
    <source>
        <dbReference type="PROSITE" id="PS51462"/>
    </source>
</evidence>
<dbReference type="GO" id="GO:0044715">
    <property type="term" value="F:8-oxo-dGDP phosphatase activity"/>
    <property type="evidence" value="ECO:0007669"/>
    <property type="project" value="TreeGrafter"/>
</dbReference>
<dbReference type="SUPFAM" id="SSF55811">
    <property type="entry name" value="Nudix"/>
    <property type="match status" value="1"/>
</dbReference>
<organism evidence="2 3">
    <name type="scientific">Physocladia obscura</name>
    <dbReference type="NCBI Taxonomy" id="109957"/>
    <lineage>
        <taxon>Eukaryota</taxon>
        <taxon>Fungi</taxon>
        <taxon>Fungi incertae sedis</taxon>
        <taxon>Chytridiomycota</taxon>
        <taxon>Chytridiomycota incertae sedis</taxon>
        <taxon>Chytridiomycetes</taxon>
        <taxon>Chytridiales</taxon>
        <taxon>Chytriomycetaceae</taxon>
        <taxon>Physocladia</taxon>
    </lineage>
</organism>
<dbReference type="Proteomes" id="UP001211907">
    <property type="component" value="Unassembled WGS sequence"/>
</dbReference>
<dbReference type="EMBL" id="JADGJH010000956">
    <property type="protein sequence ID" value="KAJ3120544.1"/>
    <property type="molecule type" value="Genomic_DNA"/>
</dbReference>
<name>A0AAD5T1W3_9FUNG</name>
<evidence type="ECO:0000313" key="3">
    <source>
        <dbReference type="Proteomes" id="UP001211907"/>
    </source>
</evidence>
<evidence type="ECO:0000313" key="2">
    <source>
        <dbReference type="EMBL" id="KAJ3120544.1"/>
    </source>
</evidence>
<gene>
    <name evidence="2" type="ORF">HK100_012750</name>
</gene>
<dbReference type="InterPro" id="IPR015797">
    <property type="entry name" value="NUDIX_hydrolase-like_dom_sf"/>
</dbReference>
<dbReference type="InterPro" id="IPR000086">
    <property type="entry name" value="NUDIX_hydrolase_dom"/>
</dbReference>
<dbReference type="PROSITE" id="PS51462">
    <property type="entry name" value="NUDIX"/>
    <property type="match status" value="1"/>
</dbReference>
<dbReference type="Gene3D" id="3.90.79.10">
    <property type="entry name" value="Nucleoside Triphosphate Pyrophosphohydrolase"/>
    <property type="match status" value="1"/>
</dbReference>
<accession>A0AAD5T1W3</accession>
<protein>
    <recommendedName>
        <fullName evidence="1">Nudix hydrolase domain-containing protein</fullName>
    </recommendedName>
</protein>
<comment type="caution">
    <text evidence="2">The sequence shown here is derived from an EMBL/GenBank/DDBJ whole genome shotgun (WGS) entry which is preliminary data.</text>
</comment>
<dbReference type="PANTHER" id="PTHR13622">
    <property type="entry name" value="THIAMIN PYROPHOSPHOKINASE"/>
    <property type="match status" value="1"/>
</dbReference>
<dbReference type="AlphaFoldDB" id="A0AAD5T1W3"/>
<dbReference type="CDD" id="cd03676">
    <property type="entry name" value="NUDIX_Tnr3_like"/>
    <property type="match status" value="1"/>
</dbReference>
<keyword evidence="3" id="KW-1185">Reference proteome</keyword>
<proteinExistence type="predicted"/>
<dbReference type="InterPro" id="IPR031804">
    <property type="entry name" value="DUF4743"/>
</dbReference>
<sequence length="366" mass="39839">MLEQPSIKTGLPLYIDEAARTSREAVGIVRSDVVRLLEEWSGSYGVRGSGDGGTDGNGGYGLGDAGGSGEVALADRAQLVRAALTVHNDGVVLAVASTEAQRTARLEALLVSFRDAADVALLAPSKWRGERYSVWDARGHVALRVERAAAGLLGVRVYGCHLNAYCHLPIPSTSSNDTNPYPSNLLNTHDNMRMWVARRSFSKQTYPGMLDNMVLASSFPPVAGGLPHGLSPTENIIKECAEEANLVFSSLADYERPRPVSVITSFMDSQERGWVPDTEFIFDIKLPPSFVPVCQDGEVHGFELLSIDQVSKHLLNGEFMPESALCVIDFLIRHGFIDPSTEPGYMNIISGIHRPLPFPGPRYNFK</sequence>
<dbReference type="FunFam" id="3.90.79.10:FF:000019">
    <property type="entry name" value="Thiamin pyrophosphokinase, putative"/>
    <property type="match status" value="1"/>
</dbReference>